<dbReference type="InterPro" id="IPR014729">
    <property type="entry name" value="Rossmann-like_a/b/a_fold"/>
</dbReference>
<dbReference type="PROSITE" id="PS51553">
    <property type="entry name" value="GMPS_ATP_PPASE"/>
    <property type="match status" value="1"/>
</dbReference>
<dbReference type="HOGENOM" id="CLU_014340_0_5_1"/>
<dbReference type="InParanoid" id="E9ECD5"/>
<dbReference type="InterPro" id="IPR004739">
    <property type="entry name" value="GMP_synth_GATase"/>
</dbReference>
<dbReference type="CDD" id="cd01997">
    <property type="entry name" value="GMP_synthase_C"/>
    <property type="match status" value="1"/>
</dbReference>
<evidence type="ECO:0000256" key="12">
    <source>
        <dbReference type="ARBA" id="ARBA00031356"/>
    </source>
</evidence>
<evidence type="ECO:0000256" key="11">
    <source>
        <dbReference type="ARBA" id="ARBA00030464"/>
    </source>
</evidence>
<reference evidence="17 18" key="1">
    <citation type="journal article" date="2011" name="PLoS Genet.">
        <title>Genome sequencing and comparative transcriptomics of the model entomopathogenic fungi Metarhizium anisopliae and M. acridum.</title>
        <authorList>
            <person name="Gao Q."/>
            <person name="Jin K."/>
            <person name="Ying S.H."/>
            <person name="Zhang Y."/>
            <person name="Xiao G."/>
            <person name="Shang Y."/>
            <person name="Duan Z."/>
            <person name="Hu X."/>
            <person name="Xie X.Q."/>
            <person name="Zhou G."/>
            <person name="Peng G."/>
            <person name="Luo Z."/>
            <person name="Huang W."/>
            <person name="Wang B."/>
            <person name="Fang W."/>
            <person name="Wang S."/>
            <person name="Zhong Y."/>
            <person name="Ma L.J."/>
            <person name="St Leger R.J."/>
            <person name="Zhao G.P."/>
            <person name="Pei Y."/>
            <person name="Feng M.G."/>
            <person name="Xia Y."/>
            <person name="Wang C."/>
        </authorList>
    </citation>
    <scope>NUCLEOTIDE SEQUENCE [LARGE SCALE GENOMIC DNA]</scope>
    <source>
        <strain evidence="17 18">CQMa 102</strain>
    </source>
</reference>
<dbReference type="GO" id="GO:0005524">
    <property type="term" value="F:ATP binding"/>
    <property type="evidence" value="ECO:0007669"/>
    <property type="project" value="UniProtKB-UniRule"/>
</dbReference>
<dbReference type="OrthoDB" id="1724632at2759"/>
<dbReference type="AlphaFoldDB" id="E9ECD5"/>
<evidence type="ECO:0000256" key="13">
    <source>
        <dbReference type="ARBA" id="ARBA00044933"/>
    </source>
</evidence>
<proteinExistence type="predicted"/>
<dbReference type="EC" id="6.3.5.2" evidence="4"/>
<evidence type="ECO:0000256" key="7">
    <source>
        <dbReference type="ARBA" id="ARBA00022749"/>
    </source>
</evidence>
<comment type="catalytic activity">
    <reaction evidence="14">
        <text>XMP + L-glutamine + ATP + H2O = GMP + L-glutamate + AMP + diphosphate + 2 H(+)</text>
        <dbReference type="Rhea" id="RHEA:11680"/>
        <dbReference type="ChEBI" id="CHEBI:15377"/>
        <dbReference type="ChEBI" id="CHEBI:15378"/>
        <dbReference type="ChEBI" id="CHEBI:29985"/>
        <dbReference type="ChEBI" id="CHEBI:30616"/>
        <dbReference type="ChEBI" id="CHEBI:33019"/>
        <dbReference type="ChEBI" id="CHEBI:57464"/>
        <dbReference type="ChEBI" id="CHEBI:58115"/>
        <dbReference type="ChEBI" id="CHEBI:58359"/>
        <dbReference type="ChEBI" id="CHEBI:456215"/>
        <dbReference type="EC" id="6.3.5.2"/>
    </reaction>
</comment>
<dbReference type="STRING" id="655827.E9ECD5"/>
<dbReference type="Pfam" id="PF02540">
    <property type="entry name" value="NAD_synthase"/>
    <property type="match status" value="1"/>
</dbReference>
<dbReference type="PANTHER" id="PTHR11922">
    <property type="entry name" value="GMP SYNTHASE-RELATED"/>
    <property type="match status" value="1"/>
</dbReference>
<feature type="binding site" evidence="15">
    <location>
        <begin position="220"/>
        <end position="226"/>
    </location>
    <ligand>
        <name>ATP</name>
        <dbReference type="ChEBI" id="CHEBI:30616"/>
    </ligand>
</feature>
<evidence type="ECO:0000256" key="2">
    <source>
        <dbReference type="ARBA" id="ARBA00005153"/>
    </source>
</evidence>
<comment type="pathway">
    <text evidence="2">Purine metabolism; GMP biosynthesis; GMP from XMP (L-Gln route): step 1/1.</text>
</comment>
<evidence type="ECO:0000256" key="8">
    <source>
        <dbReference type="ARBA" id="ARBA00022755"/>
    </source>
</evidence>
<dbReference type="SUPFAM" id="SSF54810">
    <property type="entry name" value="GMP synthetase C-terminal dimerisation domain"/>
    <property type="match status" value="1"/>
</dbReference>
<evidence type="ECO:0000256" key="5">
    <source>
        <dbReference type="ARBA" id="ARBA00022598"/>
    </source>
</evidence>
<dbReference type="Proteomes" id="UP000002499">
    <property type="component" value="Unassembled WGS sequence"/>
</dbReference>
<evidence type="ECO:0000256" key="1">
    <source>
        <dbReference type="ARBA" id="ARBA00004514"/>
    </source>
</evidence>
<dbReference type="Pfam" id="PF00117">
    <property type="entry name" value="GATase"/>
    <property type="match status" value="2"/>
</dbReference>
<protein>
    <recommendedName>
        <fullName evidence="4">GMP synthase (glutamine-hydrolyzing)</fullName>
        <ecNumber evidence="4">6.3.5.2</ecNumber>
    </recommendedName>
    <alternativeName>
        <fullName evidence="11">GMP synthetase</fullName>
    </alternativeName>
    <alternativeName>
        <fullName evidence="12">Glutamine amidotransferase</fullName>
    </alternativeName>
</protein>
<keyword evidence="10" id="KW-0315">Glutamine amidotransferase</keyword>
<keyword evidence="9 15" id="KW-0067">ATP-binding</keyword>
<dbReference type="MEROPS" id="C26.957"/>
<keyword evidence="5" id="KW-0436">Ligase</keyword>
<evidence type="ECO:0000256" key="3">
    <source>
        <dbReference type="ARBA" id="ARBA00011738"/>
    </source>
</evidence>
<keyword evidence="7 15" id="KW-0332">GMP biosynthesis</keyword>
<dbReference type="InterPro" id="IPR001674">
    <property type="entry name" value="GMP_synth_C"/>
</dbReference>
<evidence type="ECO:0000313" key="17">
    <source>
        <dbReference type="EMBL" id="EFY86455.1"/>
    </source>
</evidence>
<dbReference type="NCBIfam" id="NF000848">
    <property type="entry name" value="PRK00074.1"/>
    <property type="match status" value="1"/>
</dbReference>
<keyword evidence="6 15" id="KW-0547">Nucleotide-binding</keyword>
<evidence type="ECO:0000256" key="10">
    <source>
        <dbReference type="ARBA" id="ARBA00022962"/>
    </source>
</evidence>
<comment type="subunit">
    <text evidence="3">Homodimer.</text>
</comment>
<dbReference type="Gene3D" id="3.40.50.620">
    <property type="entry name" value="HUPs"/>
    <property type="match status" value="1"/>
</dbReference>
<evidence type="ECO:0000256" key="6">
    <source>
        <dbReference type="ARBA" id="ARBA00022741"/>
    </source>
</evidence>
<gene>
    <name evidence="17" type="ORF">MAC_07533</name>
</gene>
<evidence type="ECO:0000256" key="14">
    <source>
        <dbReference type="ARBA" id="ARBA00049404"/>
    </source>
</evidence>
<dbReference type="InterPro" id="IPR017926">
    <property type="entry name" value="GATASE"/>
</dbReference>
<name>E9ECD5_METAQ</name>
<dbReference type="OMA" id="VVMSHFD"/>
<accession>E9ECD5</accession>
<dbReference type="UniPathway" id="UPA00189">
    <property type="reaction ID" value="UER00296"/>
</dbReference>
<comment type="subcellular location">
    <subcellularLocation>
        <location evidence="1">Cytoplasm</location>
        <location evidence="1">Cytosol</location>
    </subcellularLocation>
</comment>
<dbReference type="NCBIfam" id="TIGR00884">
    <property type="entry name" value="guaA_Cterm"/>
    <property type="match status" value="1"/>
</dbReference>
<dbReference type="SUPFAM" id="SSF52402">
    <property type="entry name" value="Adenine nucleotide alpha hydrolases-like"/>
    <property type="match status" value="1"/>
</dbReference>
<organism evidence="18">
    <name type="scientific">Metarhizium acridum (strain CQMa 102)</name>
    <dbReference type="NCBI Taxonomy" id="655827"/>
    <lineage>
        <taxon>Eukaryota</taxon>
        <taxon>Fungi</taxon>
        <taxon>Dikarya</taxon>
        <taxon>Ascomycota</taxon>
        <taxon>Pezizomycotina</taxon>
        <taxon>Sordariomycetes</taxon>
        <taxon>Hypocreomycetidae</taxon>
        <taxon>Hypocreales</taxon>
        <taxon>Clavicipitaceae</taxon>
        <taxon>Metarhizium</taxon>
    </lineage>
</organism>
<dbReference type="FunCoup" id="E9ECD5">
    <property type="interactions" value="1038"/>
</dbReference>
<dbReference type="PANTHER" id="PTHR11922:SF2">
    <property type="entry name" value="GMP SYNTHASE [GLUTAMINE-HYDROLYZING]"/>
    <property type="match status" value="1"/>
</dbReference>
<evidence type="ECO:0000256" key="4">
    <source>
        <dbReference type="ARBA" id="ARBA00012746"/>
    </source>
</evidence>
<dbReference type="GO" id="GO:0003921">
    <property type="term" value="F:GMP synthase activity"/>
    <property type="evidence" value="ECO:0007669"/>
    <property type="project" value="InterPro"/>
</dbReference>
<dbReference type="Gene3D" id="3.40.50.880">
    <property type="match status" value="2"/>
</dbReference>
<dbReference type="InterPro" id="IPR029062">
    <property type="entry name" value="Class_I_gatase-like"/>
</dbReference>
<comment type="function">
    <text evidence="13">Catalyzes the conversion of xanthine monophosphate (XMP) to GMP in the presence of glutamine and ATP through an adenyl-XMP intermediate.</text>
</comment>
<feature type="domain" description="GMPS ATP-PPase" evidence="16">
    <location>
        <begin position="192"/>
        <end position="400"/>
    </location>
</feature>
<dbReference type="InterPro" id="IPR025777">
    <property type="entry name" value="GMPS_ATP_PPase_dom"/>
</dbReference>
<evidence type="ECO:0000256" key="9">
    <source>
        <dbReference type="ARBA" id="ARBA00022840"/>
    </source>
</evidence>
<keyword evidence="18" id="KW-1185">Reference proteome</keyword>
<keyword evidence="8 15" id="KW-0658">Purine biosynthesis</keyword>
<dbReference type="PROSITE" id="PS51273">
    <property type="entry name" value="GATASE_TYPE_1"/>
    <property type="match status" value="1"/>
</dbReference>
<dbReference type="GO" id="GO:0005829">
    <property type="term" value="C:cytosol"/>
    <property type="evidence" value="ECO:0007669"/>
    <property type="project" value="UniProtKB-SubCell"/>
</dbReference>
<dbReference type="EMBL" id="GL698547">
    <property type="protein sequence ID" value="EFY86455.1"/>
    <property type="molecule type" value="Genomic_DNA"/>
</dbReference>
<evidence type="ECO:0000313" key="18">
    <source>
        <dbReference type="Proteomes" id="UP000002499"/>
    </source>
</evidence>
<dbReference type="Pfam" id="PF00958">
    <property type="entry name" value="GMP_synt_C"/>
    <property type="match status" value="1"/>
</dbReference>
<dbReference type="eggNOG" id="KOG1622">
    <property type="taxonomic scope" value="Eukaryota"/>
</dbReference>
<dbReference type="Gene3D" id="3.30.300.10">
    <property type="match status" value="1"/>
</dbReference>
<dbReference type="SUPFAM" id="SSF52317">
    <property type="entry name" value="Class I glutamine amidotransferase-like"/>
    <property type="match status" value="1"/>
</dbReference>
<sequence>MSDTGEAAPPHTTFDLILRRLRSLGVYSEMLPCTQKLKDLAWKPIGIILSGGPSSVYSPDAPSVDPMVFELGVPVLIVPAWRVDPSSVAPGQNREYGETSMAIRKLGSHADRLFEGLGDSLNVVMSHFDKVVHLPDGFETIATTKDSEFAGIAHRSMPIFGIQFHPEISHTERGTDILANFALKICGARAEWKMDNFSEKEIIRIRKLVGDNAQVIGAVSGGVDSSVAAKLMKEAIGDRFHAILVDTGLMRLNECEQVKETLDKHLGINLTVVDGSQLFLDRLAGVTEPEAKRKIIGGTFIDLFEIEALRIEKEAENTPRAGKVEWFLQGTLYADIVESLSFKGAASSTIKSHHNAGGLPARMQNGEAQLKLLEPLRELFKDEVRAFGRQLQIHEELISRHPFPGPGLGIRIIGEVTRERVDIVRKADHIFISMIREAGIYNEVRRDQTQPSERGFLTRKFRSPKPMPHLIRTEGDARVYGYICILRAVTSLDMMSAEPYEFKWSLLKAISRRIVNEVDGIARVVYDTTSKPPAYKLVGFLLCLGGLVLGLQRWQNEPERP</sequence>
<evidence type="ECO:0000256" key="15">
    <source>
        <dbReference type="PROSITE-ProRule" id="PRU00886"/>
    </source>
</evidence>
<dbReference type="CDD" id="cd01742">
    <property type="entry name" value="GATase1_GMP_Synthase"/>
    <property type="match status" value="1"/>
</dbReference>
<evidence type="ECO:0000259" key="16">
    <source>
        <dbReference type="PROSITE" id="PS51553"/>
    </source>
</evidence>
<dbReference type="InterPro" id="IPR022310">
    <property type="entry name" value="NAD/GMP_synthase"/>
</dbReference>